<dbReference type="PANTHER" id="PTHR11566">
    <property type="entry name" value="DYNAMIN"/>
    <property type="match status" value="1"/>
</dbReference>
<dbReference type="Gene3D" id="1.20.120.1240">
    <property type="entry name" value="Dynamin, middle domain"/>
    <property type="match status" value="1"/>
</dbReference>
<dbReference type="EMBL" id="CAUOFW020002992">
    <property type="protein sequence ID" value="CAK9157403.1"/>
    <property type="molecule type" value="Genomic_DNA"/>
</dbReference>
<dbReference type="Pfam" id="PF02212">
    <property type="entry name" value="GED"/>
    <property type="match status" value="1"/>
</dbReference>
<accession>A0ABC8SKH3</accession>
<evidence type="ECO:0000313" key="4">
    <source>
        <dbReference type="Proteomes" id="UP001642360"/>
    </source>
</evidence>
<evidence type="ECO:0000313" key="3">
    <source>
        <dbReference type="EMBL" id="CAK9157403.1"/>
    </source>
</evidence>
<keyword evidence="4" id="KW-1185">Reference proteome</keyword>
<dbReference type="Proteomes" id="UP001642360">
    <property type="component" value="Unassembled WGS sequence"/>
</dbReference>
<proteinExistence type="predicted"/>
<sequence>MVTKLLLASYYDIVRKNIQDLVPKAVMHFLVNHTKRDLLGTFIQKLYRENSFEDMLEEQDEVVMKRKRTREMFHALQQAVEVSKF</sequence>
<dbReference type="SMART" id="SM00302">
    <property type="entry name" value="GED"/>
    <property type="match status" value="1"/>
</dbReference>
<dbReference type="InterPro" id="IPR003130">
    <property type="entry name" value="GED"/>
</dbReference>
<evidence type="ECO:0000256" key="1">
    <source>
        <dbReference type="ARBA" id="ARBA00023175"/>
    </source>
</evidence>
<dbReference type="AlphaFoldDB" id="A0ABC8SKH3"/>
<gene>
    <name evidence="3" type="ORF">ILEXP_LOCUS25959</name>
</gene>
<organism evidence="3 4">
    <name type="scientific">Ilex paraguariensis</name>
    <name type="common">yerba mate</name>
    <dbReference type="NCBI Taxonomy" id="185542"/>
    <lineage>
        <taxon>Eukaryota</taxon>
        <taxon>Viridiplantae</taxon>
        <taxon>Streptophyta</taxon>
        <taxon>Embryophyta</taxon>
        <taxon>Tracheophyta</taxon>
        <taxon>Spermatophyta</taxon>
        <taxon>Magnoliopsida</taxon>
        <taxon>eudicotyledons</taxon>
        <taxon>Gunneridae</taxon>
        <taxon>Pentapetalae</taxon>
        <taxon>asterids</taxon>
        <taxon>campanulids</taxon>
        <taxon>Aquifoliales</taxon>
        <taxon>Aquifoliaceae</taxon>
        <taxon>Ilex</taxon>
    </lineage>
</organism>
<dbReference type="InterPro" id="IPR020850">
    <property type="entry name" value="GED_dom"/>
</dbReference>
<comment type="caution">
    <text evidence="3">The sequence shown here is derived from an EMBL/GenBank/DDBJ whole genome shotgun (WGS) entry which is preliminary data.</text>
</comment>
<feature type="domain" description="GED" evidence="2">
    <location>
        <begin position="1"/>
        <end position="85"/>
    </location>
</feature>
<evidence type="ECO:0000259" key="2">
    <source>
        <dbReference type="PROSITE" id="PS51388"/>
    </source>
</evidence>
<dbReference type="PROSITE" id="PS51388">
    <property type="entry name" value="GED"/>
    <property type="match status" value="1"/>
</dbReference>
<keyword evidence="1" id="KW-0505">Motor protein</keyword>
<name>A0ABC8SKH3_9AQUA</name>
<dbReference type="InterPro" id="IPR022812">
    <property type="entry name" value="Dynamin"/>
</dbReference>
<protein>
    <recommendedName>
        <fullName evidence="2">GED domain-containing protein</fullName>
    </recommendedName>
</protein>
<dbReference type="PANTHER" id="PTHR11566:SF84">
    <property type="entry name" value="DYNAMIN-RELATED PROTEIN 3A-LIKE"/>
    <property type="match status" value="1"/>
</dbReference>
<reference evidence="3 4" key="1">
    <citation type="submission" date="2024-02" db="EMBL/GenBank/DDBJ databases">
        <authorList>
            <person name="Vignale AGUSTIN F."/>
            <person name="Sosa J E."/>
            <person name="Modenutti C."/>
        </authorList>
    </citation>
    <scope>NUCLEOTIDE SEQUENCE [LARGE SCALE GENOMIC DNA]</scope>
</reference>